<dbReference type="AlphaFoldDB" id="A0A0V1HB20"/>
<dbReference type="Proteomes" id="UP000055024">
    <property type="component" value="Unassembled WGS sequence"/>
</dbReference>
<proteinExistence type="predicted"/>
<dbReference type="EMBL" id="JYDP01000099">
    <property type="protein sequence ID" value="KRZ07633.1"/>
    <property type="molecule type" value="Genomic_DNA"/>
</dbReference>
<sequence>MRDIPIPVSYCFRQCSCSPSAIICQVVLPGLRSPGGYLRIALGWEMLFSAGHMLSKNATVSWKSIRY</sequence>
<evidence type="ECO:0000313" key="1">
    <source>
        <dbReference type="EMBL" id="KRZ07633.1"/>
    </source>
</evidence>
<comment type="caution">
    <text evidence="1">The sequence shown here is derived from an EMBL/GenBank/DDBJ whole genome shotgun (WGS) entry which is preliminary data.</text>
</comment>
<gene>
    <name evidence="1" type="ORF">T11_8078</name>
</gene>
<evidence type="ECO:0000313" key="2">
    <source>
        <dbReference type="Proteomes" id="UP000055024"/>
    </source>
</evidence>
<name>A0A0V1HB20_9BILA</name>
<accession>A0A0V1HB20</accession>
<organism evidence="1 2">
    <name type="scientific">Trichinella zimbabwensis</name>
    <dbReference type="NCBI Taxonomy" id="268475"/>
    <lineage>
        <taxon>Eukaryota</taxon>
        <taxon>Metazoa</taxon>
        <taxon>Ecdysozoa</taxon>
        <taxon>Nematoda</taxon>
        <taxon>Enoplea</taxon>
        <taxon>Dorylaimia</taxon>
        <taxon>Trichinellida</taxon>
        <taxon>Trichinellidae</taxon>
        <taxon>Trichinella</taxon>
    </lineage>
</organism>
<reference evidence="1 2" key="1">
    <citation type="submission" date="2015-01" db="EMBL/GenBank/DDBJ databases">
        <title>Evolution of Trichinella species and genotypes.</title>
        <authorList>
            <person name="Korhonen P.K."/>
            <person name="Edoardo P."/>
            <person name="Giuseppe L.R."/>
            <person name="Gasser R.B."/>
        </authorList>
    </citation>
    <scope>NUCLEOTIDE SEQUENCE [LARGE SCALE GENOMIC DNA]</scope>
    <source>
        <strain evidence="1">ISS1029</strain>
    </source>
</reference>
<dbReference type="OrthoDB" id="10382396at2759"/>
<protein>
    <submittedName>
        <fullName evidence="1">Uncharacterized protein</fullName>
    </submittedName>
</protein>
<keyword evidence="2" id="KW-1185">Reference proteome</keyword>